<protein>
    <submittedName>
        <fullName evidence="3">Uncharacterized protein</fullName>
    </submittedName>
</protein>
<dbReference type="EMBL" id="CAADID010000011">
    <property type="protein sequence ID" value="VFR63332.1"/>
    <property type="molecule type" value="Genomic_DNA"/>
</dbReference>
<dbReference type="EMBL" id="CAADII010000036">
    <property type="protein sequence ID" value="VFR54757.1"/>
    <property type="molecule type" value="Genomic_DNA"/>
</dbReference>
<dbReference type="EMBL" id="CAADIJ010000001">
    <property type="protein sequence ID" value="VFR60832.1"/>
    <property type="molecule type" value="Genomic_DNA"/>
</dbReference>
<dbReference type="AlphaFoldDB" id="A0A484RZ42"/>
<accession>A0A484RZ42</accession>
<dbReference type="EMBL" id="CAADHY010000032">
    <property type="protein sequence ID" value="VFR33094.1"/>
    <property type="molecule type" value="Genomic_DNA"/>
</dbReference>
<dbReference type="EMBL" id="CAADIZ010000023">
    <property type="protein sequence ID" value="VFS23399.1"/>
    <property type="molecule type" value="Genomic_DNA"/>
</dbReference>
<sequence>MIVTAPFACSSLRAAPDQAAGPRVREHYVLRPDRDAES</sequence>
<evidence type="ECO:0000313" key="1">
    <source>
        <dbReference type="EMBL" id="VFR33094.1"/>
    </source>
</evidence>
<dbReference type="EMBL" id="CAADIO010000010">
    <property type="protein sequence ID" value="VFR84149.1"/>
    <property type="molecule type" value="Genomic_DNA"/>
</dbReference>
<evidence type="ECO:0000313" key="5">
    <source>
        <dbReference type="EMBL" id="VFR63332.1"/>
    </source>
</evidence>
<evidence type="ECO:0000313" key="10">
    <source>
        <dbReference type="EMBL" id="VFS23399.1"/>
    </source>
</evidence>
<evidence type="ECO:0000313" key="8">
    <source>
        <dbReference type="EMBL" id="VFR84149.1"/>
    </source>
</evidence>
<dbReference type="EMBL" id="CAADIP010000073">
    <property type="protein sequence ID" value="VFR98790.1"/>
    <property type="molecule type" value="Genomic_DNA"/>
</dbReference>
<organism evidence="3">
    <name type="scientific">plant metagenome</name>
    <dbReference type="NCBI Taxonomy" id="1297885"/>
    <lineage>
        <taxon>unclassified sequences</taxon>
        <taxon>metagenomes</taxon>
        <taxon>organismal metagenomes</taxon>
    </lineage>
</organism>
<reference evidence="3" key="1">
    <citation type="submission" date="2019-03" db="EMBL/GenBank/DDBJ databases">
        <authorList>
            <person name="Danneels B."/>
        </authorList>
    </citation>
    <scope>NUCLEOTIDE SEQUENCE</scope>
</reference>
<evidence type="ECO:0000313" key="4">
    <source>
        <dbReference type="EMBL" id="VFR60832.1"/>
    </source>
</evidence>
<dbReference type="EMBL" id="CAADIL010000028">
    <property type="protein sequence ID" value="VFR79770.1"/>
    <property type="molecule type" value="Genomic_DNA"/>
</dbReference>
<proteinExistence type="predicted"/>
<evidence type="ECO:0000313" key="3">
    <source>
        <dbReference type="EMBL" id="VFR54757.1"/>
    </source>
</evidence>
<gene>
    <name evidence="1" type="ORF">AMP9_2828</name>
    <name evidence="2" type="ORF">ANT2_2919</name>
    <name evidence="5" type="ORF">ANT3_2921</name>
    <name evidence="3" type="ORF">BRI6_3034</name>
    <name evidence="7" type="ORF">BRI9_3095</name>
    <name evidence="6" type="ORF">DAR2_2830</name>
    <name evidence="4" type="ORF">DAR3_2829</name>
    <name evidence="9" type="ORF">IVO3_3091</name>
    <name evidence="8" type="ORF">RAN3_2910</name>
    <name evidence="10" type="ORF">RAN7_3066</name>
</gene>
<evidence type="ECO:0000313" key="7">
    <source>
        <dbReference type="EMBL" id="VFR80196.1"/>
    </source>
</evidence>
<name>A0A484RZ42_9ZZZZ</name>
<dbReference type="EMBL" id="CAADIG010000033">
    <property type="protein sequence ID" value="VFR51230.1"/>
    <property type="molecule type" value="Genomic_DNA"/>
</dbReference>
<evidence type="ECO:0000313" key="2">
    <source>
        <dbReference type="EMBL" id="VFR51230.1"/>
    </source>
</evidence>
<dbReference type="EMBL" id="CAADIK010000048">
    <property type="protein sequence ID" value="VFR80196.1"/>
    <property type="molecule type" value="Genomic_DNA"/>
</dbReference>
<evidence type="ECO:0000313" key="9">
    <source>
        <dbReference type="EMBL" id="VFR98790.1"/>
    </source>
</evidence>
<evidence type="ECO:0000313" key="6">
    <source>
        <dbReference type="EMBL" id="VFR79770.1"/>
    </source>
</evidence>